<comment type="caution">
    <text evidence="4">The sequence shown here is derived from an EMBL/GenBank/DDBJ whole genome shotgun (WGS) entry which is preliminary data.</text>
</comment>
<dbReference type="SUPFAM" id="SSF55347">
    <property type="entry name" value="Glyceraldehyde-3-phosphate dehydrogenase-like, C-terminal domain"/>
    <property type="match status" value="1"/>
</dbReference>
<accession>A0A5C5WX68</accession>
<dbReference type="InterPro" id="IPR000683">
    <property type="entry name" value="Gfo/Idh/MocA-like_OxRdtase_N"/>
</dbReference>
<dbReference type="GO" id="GO:0000166">
    <property type="term" value="F:nucleotide binding"/>
    <property type="evidence" value="ECO:0007669"/>
    <property type="project" value="InterPro"/>
</dbReference>
<dbReference type="GO" id="GO:0016491">
    <property type="term" value="F:oxidoreductase activity"/>
    <property type="evidence" value="ECO:0007669"/>
    <property type="project" value="UniProtKB-KW"/>
</dbReference>
<evidence type="ECO:0000259" key="2">
    <source>
        <dbReference type="Pfam" id="PF01408"/>
    </source>
</evidence>
<feature type="domain" description="GFO/IDH/MocA-like oxidoreductase" evidence="3">
    <location>
        <begin position="207"/>
        <end position="341"/>
    </location>
</feature>
<dbReference type="InterPro" id="IPR006311">
    <property type="entry name" value="TAT_signal"/>
</dbReference>
<dbReference type="InterPro" id="IPR050463">
    <property type="entry name" value="Gfo/Idh/MocA_oxidrdct_glycsds"/>
</dbReference>
<organism evidence="4 5">
    <name type="scientific">Rubripirellula amarantea</name>
    <dbReference type="NCBI Taxonomy" id="2527999"/>
    <lineage>
        <taxon>Bacteria</taxon>
        <taxon>Pseudomonadati</taxon>
        <taxon>Planctomycetota</taxon>
        <taxon>Planctomycetia</taxon>
        <taxon>Pirellulales</taxon>
        <taxon>Pirellulaceae</taxon>
        <taxon>Rubripirellula</taxon>
    </lineage>
</organism>
<dbReference type="RefSeq" id="WP_146514523.1">
    <property type="nucleotide sequence ID" value="NZ_SJPI01000001.1"/>
</dbReference>
<sequence length="451" mass="49622">MSNHSQADHPASSHSQSDHRSSIKSTPTRRDFVTAAGAVAGVLATGLPKVHAASDNVIRVGLIGCGGRGSGAAVNAMAADPSVRIVALADLFPEAVESCRKSMESRSRFADQFKVTDETCFVGFDAYKKLLASDVDVVLLAAPPCYRPDHIEASVEAGKEIFCEKPVATDPAGVRRVRAACELADQKGLNVVSGLCWRYDKGMQETVARVNDGQIGTIVSTQADYLTRPVWVKTRKPGESELMYQCRNWYNYTWASGDHIVEQFIHSLDKALWLRFDKPPVKAYGMGGRQARGELTHGNIYDHFTVVYEWEDNTRTYASTRQMAGCFNQTEDFVYGTDGMAKLCAYEIAGLKPWKFDSDSVQMHQAEQDEMFKAIRGERERINNGEYMCDSTLLAILGREVCYTGKVMTFDEIANSSQSLVPEGLETGDLSTIKAPSVDVPSPGKYQHPKA</sequence>
<dbReference type="Pfam" id="PF01408">
    <property type="entry name" value="GFO_IDH_MocA"/>
    <property type="match status" value="1"/>
</dbReference>
<feature type="region of interest" description="Disordered" evidence="1">
    <location>
        <begin position="1"/>
        <end position="27"/>
    </location>
</feature>
<dbReference type="InterPro" id="IPR036291">
    <property type="entry name" value="NAD(P)-bd_dom_sf"/>
</dbReference>
<dbReference type="NCBIfam" id="TIGR01409">
    <property type="entry name" value="TAT_signal_seq"/>
    <property type="match status" value="1"/>
</dbReference>
<dbReference type="PANTHER" id="PTHR43818">
    <property type="entry name" value="BCDNA.GH03377"/>
    <property type="match status" value="1"/>
</dbReference>
<dbReference type="SUPFAM" id="SSF51735">
    <property type="entry name" value="NAD(P)-binding Rossmann-fold domains"/>
    <property type="match status" value="1"/>
</dbReference>
<keyword evidence="5" id="KW-1185">Reference proteome</keyword>
<gene>
    <name evidence="4" type="primary">pht4</name>
    <name evidence="4" type="ORF">Pla22_21320</name>
</gene>
<evidence type="ECO:0000313" key="5">
    <source>
        <dbReference type="Proteomes" id="UP000316598"/>
    </source>
</evidence>
<keyword evidence="4" id="KW-0560">Oxidoreductase</keyword>
<evidence type="ECO:0000259" key="3">
    <source>
        <dbReference type="Pfam" id="PF22725"/>
    </source>
</evidence>
<protein>
    <submittedName>
        <fullName evidence="4">Putative 4,5-dihydroxyphthalate dehydrogenase</fullName>
        <ecNumber evidence="4">1.-.-.-</ecNumber>
    </submittedName>
</protein>
<evidence type="ECO:0000313" key="4">
    <source>
        <dbReference type="EMBL" id="TWT54485.1"/>
    </source>
</evidence>
<dbReference type="Proteomes" id="UP000316598">
    <property type="component" value="Unassembled WGS sequence"/>
</dbReference>
<dbReference type="PROSITE" id="PS51318">
    <property type="entry name" value="TAT"/>
    <property type="match status" value="1"/>
</dbReference>
<dbReference type="InterPro" id="IPR055170">
    <property type="entry name" value="GFO_IDH_MocA-like_dom"/>
</dbReference>
<feature type="domain" description="Gfo/Idh/MocA-like oxidoreductase N-terminal" evidence="2">
    <location>
        <begin position="58"/>
        <end position="183"/>
    </location>
</feature>
<dbReference type="EMBL" id="SJPI01000001">
    <property type="protein sequence ID" value="TWT54485.1"/>
    <property type="molecule type" value="Genomic_DNA"/>
</dbReference>
<reference evidence="4 5" key="1">
    <citation type="submission" date="2019-02" db="EMBL/GenBank/DDBJ databases">
        <title>Deep-cultivation of Planctomycetes and their phenomic and genomic characterization uncovers novel biology.</title>
        <authorList>
            <person name="Wiegand S."/>
            <person name="Jogler M."/>
            <person name="Boedeker C."/>
            <person name="Pinto D."/>
            <person name="Vollmers J."/>
            <person name="Rivas-Marin E."/>
            <person name="Kohn T."/>
            <person name="Peeters S.H."/>
            <person name="Heuer A."/>
            <person name="Rast P."/>
            <person name="Oberbeckmann S."/>
            <person name="Bunk B."/>
            <person name="Jeske O."/>
            <person name="Meyerdierks A."/>
            <person name="Storesund J.E."/>
            <person name="Kallscheuer N."/>
            <person name="Luecker S."/>
            <person name="Lage O.M."/>
            <person name="Pohl T."/>
            <person name="Merkel B.J."/>
            <person name="Hornburger P."/>
            <person name="Mueller R.-W."/>
            <person name="Bruemmer F."/>
            <person name="Labrenz M."/>
            <person name="Spormann A.M."/>
            <person name="Op Den Camp H."/>
            <person name="Overmann J."/>
            <person name="Amann R."/>
            <person name="Jetten M.S.M."/>
            <person name="Mascher T."/>
            <person name="Medema M.H."/>
            <person name="Devos D.P."/>
            <person name="Kaster A.-K."/>
            <person name="Ovreas L."/>
            <person name="Rohde M."/>
            <person name="Galperin M.Y."/>
            <person name="Jogler C."/>
        </authorList>
    </citation>
    <scope>NUCLEOTIDE SEQUENCE [LARGE SCALE GENOMIC DNA]</scope>
    <source>
        <strain evidence="4 5">Pla22</strain>
    </source>
</reference>
<dbReference type="Gene3D" id="3.30.360.10">
    <property type="entry name" value="Dihydrodipicolinate Reductase, domain 2"/>
    <property type="match status" value="1"/>
</dbReference>
<name>A0A5C5WX68_9BACT</name>
<dbReference type="Gene3D" id="3.40.50.720">
    <property type="entry name" value="NAD(P)-binding Rossmann-like Domain"/>
    <property type="match status" value="1"/>
</dbReference>
<dbReference type="OrthoDB" id="253515at2"/>
<dbReference type="Pfam" id="PF22725">
    <property type="entry name" value="GFO_IDH_MocA_C3"/>
    <property type="match status" value="1"/>
</dbReference>
<dbReference type="PANTHER" id="PTHR43818:SF5">
    <property type="entry name" value="OXIDOREDUCTASE FAMILY PROTEIN"/>
    <property type="match status" value="1"/>
</dbReference>
<proteinExistence type="predicted"/>
<dbReference type="EC" id="1.-.-.-" evidence="4"/>
<dbReference type="InterPro" id="IPR019546">
    <property type="entry name" value="TAT_signal_bac_arc"/>
</dbReference>
<dbReference type="AlphaFoldDB" id="A0A5C5WX68"/>
<evidence type="ECO:0000256" key="1">
    <source>
        <dbReference type="SAM" id="MobiDB-lite"/>
    </source>
</evidence>